<accession>A0A4R4EEU2</accession>
<name>A0A4R4EEU2_9BACL</name>
<comment type="caution">
    <text evidence="12">The sequence shown here is derived from an EMBL/GenBank/DDBJ whole genome shotgun (WGS) entry which is preliminary data.</text>
</comment>
<evidence type="ECO:0000259" key="11">
    <source>
        <dbReference type="PROSITE" id="PS50929"/>
    </source>
</evidence>
<dbReference type="Gene3D" id="1.20.1560.10">
    <property type="entry name" value="ABC transporter type 1, transmembrane domain"/>
    <property type="match status" value="1"/>
</dbReference>
<dbReference type="GO" id="GO:0140359">
    <property type="term" value="F:ABC-type transporter activity"/>
    <property type="evidence" value="ECO:0007669"/>
    <property type="project" value="InterPro"/>
</dbReference>
<dbReference type="InterPro" id="IPR003593">
    <property type="entry name" value="AAA+_ATPase"/>
</dbReference>
<evidence type="ECO:0000256" key="6">
    <source>
        <dbReference type="ARBA" id="ARBA00022840"/>
    </source>
</evidence>
<dbReference type="PROSITE" id="PS00211">
    <property type="entry name" value="ABC_TRANSPORTER_1"/>
    <property type="match status" value="1"/>
</dbReference>
<dbReference type="InterPro" id="IPR017871">
    <property type="entry name" value="ABC_transporter-like_CS"/>
</dbReference>
<keyword evidence="3" id="KW-1003">Cell membrane</keyword>
<gene>
    <name evidence="12" type="ORF">E0485_09180</name>
</gene>
<dbReference type="AlphaFoldDB" id="A0A4R4EEU2"/>
<keyword evidence="13" id="KW-1185">Reference proteome</keyword>
<evidence type="ECO:0000256" key="3">
    <source>
        <dbReference type="ARBA" id="ARBA00022475"/>
    </source>
</evidence>
<dbReference type="Gene3D" id="3.40.50.300">
    <property type="entry name" value="P-loop containing nucleotide triphosphate hydrolases"/>
    <property type="match status" value="1"/>
</dbReference>
<feature type="transmembrane region" description="Helical" evidence="9">
    <location>
        <begin position="221"/>
        <end position="243"/>
    </location>
</feature>
<keyword evidence="8 9" id="KW-0472">Membrane</keyword>
<evidence type="ECO:0000256" key="9">
    <source>
        <dbReference type="SAM" id="Phobius"/>
    </source>
</evidence>
<evidence type="ECO:0000256" key="8">
    <source>
        <dbReference type="ARBA" id="ARBA00023136"/>
    </source>
</evidence>
<sequence>MMKLAKYLRPFIVTLILSIVLLFGQAMSDLNLPSFMSDIVNTGIQQGGIKDAVPEAISENGYTLMTTFMSEQDKAVVEKNYTLVLAGDKQYIKDYPLVETSNIYVRNTEGPNTTDELNGIFGTAAGTFINVSKELAAKSGDQASTPAKTSDMSSVNFEELYASIPLFQKLPPEIMDPARETASQMEPSLQNQTGVVFVKMLYDELGMDVGSIQTSYIVQTGLYMLLIALGGAIASVGVGYLSAKVAAGVAQKIRRDIFHKVESFSNNEFDKFSTSSLITRTTNDVTQIQTLITMGIRILCYAPILGIGGIIMVLRENASMTWIIGIAVALLIALIGIVFGVAMPKFKIIQKLIDKLNLVSRENLSGLMVVRAFGTQKFEENRFDAANQDLTKTNLFVNRVMVFMFPAMMFIMNIITLLIVWIGSKQIADASMQVGNMMAFMQYAMQIIMSFLMISMMFIMVPRASVSATRIAEVLAAEPSIIDPKQPKSFNNDKLGFVEFRNVSFHYENAAEDVLHNISFTARPGETTAIIGSTGAGKSTLINLIPRFYDVTEGEILVNGVNVKDVTQFDLHEQIGYVPQKGVLLTGTIASNLRYGKKEASDEEVQLAAKIAQAEEFISKQEEGYDKAISEGGANVSGGQKQRLSIARALVTKAPIYIFDDSFSALDYKTDVALRRALKENTSNSTVLIVAQRVSTIMNAEQIIVINDGEVVGIGTHEQLLRDCPTYYEIASSQLSKEELQ</sequence>
<dbReference type="GO" id="GO:0005524">
    <property type="term" value="F:ATP binding"/>
    <property type="evidence" value="ECO:0007669"/>
    <property type="project" value="UniProtKB-KW"/>
</dbReference>
<feature type="transmembrane region" description="Helical" evidence="9">
    <location>
        <begin position="443"/>
        <end position="461"/>
    </location>
</feature>
<dbReference type="Pfam" id="PF00664">
    <property type="entry name" value="ABC_membrane"/>
    <property type="match status" value="1"/>
</dbReference>
<evidence type="ECO:0000256" key="7">
    <source>
        <dbReference type="ARBA" id="ARBA00022989"/>
    </source>
</evidence>
<evidence type="ECO:0000313" key="13">
    <source>
        <dbReference type="Proteomes" id="UP000295418"/>
    </source>
</evidence>
<keyword evidence="7 9" id="KW-1133">Transmembrane helix</keyword>
<reference evidence="12 13" key="1">
    <citation type="submission" date="2019-03" db="EMBL/GenBank/DDBJ databases">
        <authorList>
            <person name="Kim M.K.M."/>
        </authorList>
    </citation>
    <scope>NUCLEOTIDE SEQUENCE [LARGE SCALE GENOMIC DNA]</scope>
    <source>
        <strain evidence="12 13">18JY21-1</strain>
    </source>
</reference>
<keyword evidence="5" id="KW-0547">Nucleotide-binding</keyword>
<dbReference type="RefSeq" id="WP_132417717.1">
    <property type="nucleotide sequence ID" value="NZ_SKFG01000006.1"/>
</dbReference>
<dbReference type="InterPro" id="IPR003439">
    <property type="entry name" value="ABC_transporter-like_ATP-bd"/>
</dbReference>
<dbReference type="FunFam" id="3.40.50.300:FF:000221">
    <property type="entry name" value="Multidrug ABC transporter ATP-binding protein"/>
    <property type="match status" value="1"/>
</dbReference>
<dbReference type="InterPro" id="IPR011527">
    <property type="entry name" value="ABC1_TM_dom"/>
</dbReference>
<dbReference type="EMBL" id="SKFG01000006">
    <property type="protein sequence ID" value="TCZ78279.1"/>
    <property type="molecule type" value="Genomic_DNA"/>
</dbReference>
<dbReference type="PANTHER" id="PTHR24221:SF276">
    <property type="entry name" value="ABC TRANSPORTER, ATP-BINDING_PERMEASE PROTEIN"/>
    <property type="match status" value="1"/>
</dbReference>
<evidence type="ECO:0000259" key="10">
    <source>
        <dbReference type="PROSITE" id="PS50893"/>
    </source>
</evidence>
<dbReference type="SUPFAM" id="SSF90123">
    <property type="entry name" value="ABC transporter transmembrane region"/>
    <property type="match status" value="1"/>
</dbReference>
<dbReference type="GO" id="GO:0005886">
    <property type="term" value="C:plasma membrane"/>
    <property type="evidence" value="ECO:0007669"/>
    <property type="project" value="UniProtKB-SubCell"/>
</dbReference>
<evidence type="ECO:0000256" key="1">
    <source>
        <dbReference type="ARBA" id="ARBA00004651"/>
    </source>
</evidence>
<dbReference type="SMART" id="SM00382">
    <property type="entry name" value="AAA"/>
    <property type="match status" value="1"/>
</dbReference>
<dbReference type="InterPro" id="IPR027417">
    <property type="entry name" value="P-loop_NTPase"/>
</dbReference>
<dbReference type="OrthoDB" id="9770415at2"/>
<keyword evidence="6 12" id="KW-0067">ATP-binding</keyword>
<dbReference type="PANTHER" id="PTHR24221">
    <property type="entry name" value="ATP-BINDING CASSETTE SUB-FAMILY B"/>
    <property type="match status" value="1"/>
</dbReference>
<dbReference type="CDD" id="cd18548">
    <property type="entry name" value="ABC_6TM_Tm287_like"/>
    <property type="match status" value="1"/>
</dbReference>
<dbReference type="GO" id="GO:0016887">
    <property type="term" value="F:ATP hydrolysis activity"/>
    <property type="evidence" value="ECO:0007669"/>
    <property type="project" value="InterPro"/>
</dbReference>
<dbReference type="InterPro" id="IPR039421">
    <property type="entry name" value="Type_1_exporter"/>
</dbReference>
<dbReference type="SUPFAM" id="SSF52540">
    <property type="entry name" value="P-loop containing nucleoside triphosphate hydrolases"/>
    <property type="match status" value="1"/>
</dbReference>
<feature type="domain" description="ABC transporter" evidence="10">
    <location>
        <begin position="498"/>
        <end position="733"/>
    </location>
</feature>
<keyword evidence="4 9" id="KW-0812">Transmembrane</keyword>
<evidence type="ECO:0000256" key="5">
    <source>
        <dbReference type="ARBA" id="ARBA00022741"/>
    </source>
</evidence>
<organism evidence="12 13">
    <name type="scientific">Paenibacillus albiflavus</name>
    <dbReference type="NCBI Taxonomy" id="2545760"/>
    <lineage>
        <taxon>Bacteria</taxon>
        <taxon>Bacillati</taxon>
        <taxon>Bacillota</taxon>
        <taxon>Bacilli</taxon>
        <taxon>Bacillales</taxon>
        <taxon>Paenibacillaceae</taxon>
        <taxon>Paenibacillus</taxon>
    </lineage>
</organism>
<dbReference type="Pfam" id="PF00005">
    <property type="entry name" value="ABC_tran"/>
    <property type="match status" value="1"/>
</dbReference>
<feature type="transmembrane region" description="Helical" evidence="9">
    <location>
        <begin position="296"/>
        <end position="314"/>
    </location>
</feature>
<feature type="transmembrane region" description="Helical" evidence="9">
    <location>
        <begin position="320"/>
        <end position="342"/>
    </location>
</feature>
<dbReference type="PROSITE" id="PS50929">
    <property type="entry name" value="ABC_TM1F"/>
    <property type="match status" value="1"/>
</dbReference>
<proteinExistence type="predicted"/>
<protein>
    <submittedName>
        <fullName evidence="12">ABC transporter ATP-binding protein</fullName>
    </submittedName>
</protein>
<evidence type="ECO:0000256" key="2">
    <source>
        <dbReference type="ARBA" id="ARBA00022448"/>
    </source>
</evidence>
<keyword evidence="2" id="KW-0813">Transport</keyword>
<evidence type="ECO:0000313" key="12">
    <source>
        <dbReference type="EMBL" id="TCZ78279.1"/>
    </source>
</evidence>
<dbReference type="PROSITE" id="PS50893">
    <property type="entry name" value="ABC_TRANSPORTER_2"/>
    <property type="match status" value="1"/>
</dbReference>
<dbReference type="Proteomes" id="UP000295418">
    <property type="component" value="Unassembled WGS sequence"/>
</dbReference>
<comment type="subcellular location">
    <subcellularLocation>
        <location evidence="1">Cell membrane</location>
        <topology evidence="1">Multi-pass membrane protein</topology>
    </subcellularLocation>
</comment>
<feature type="transmembrane region" description="Helical" evidence="9">
    <location>
        <begin position="400"/>
        <end position="423"/>
    </location>
</feature>
<dbReference type="InterPro" id="IPR036640">
    <property type="entry name" value="ABC1_TM_sf"/>
</dbReference>
<feature type="domain" description="ABC transmembrane type-1" evidence="11">
    <location>
        <begin position="196"/>
        <end position="463"/>
    </location>
</feature>
<evidence type="ECO:0000256" key="4">
    <source>
        <dbReference type="ARBA" id="ARBA00022692"/>
    </source>
</evidence>